<name>A0A6G9YT91_9NOCA</name>
<gene>
    <name evidence="1" type="ORF">F5544_42085</name>
</gene>
<dbReference type="CDD" id="cd07812">
    <property type="entry name" value="SRPBCC"/>
    <property type="match status" value="1"/>
</dbReference>
<dbReference type="Pfam" id="PF10604">
    <property type="entry name" value="Polyketide_cyc2"/>
    <property type="match status" value="1"/>
</dbReference>
<dbReference type="EMBL" id="CP046172">
    <property type="protein sequence ID" value="QIS16226.1"/>
    <property type="molecule type" value="Genomic_DNA"/>
</dbReference>
<dbReference type="SUPFAM" id="SSF55961">
    <property type="entry name" value="Bet v1-like"/>
    <property type="match status" value="1"/>
</dbReference>
<sequence>MTGKLVAVSGASSISHCAPCITRGLHNMRKCDPTVFPIIITTAEAPSPPEAALPKNLEVAIDIAAPPERVWAVLADLKRMPEFSPQCVRMLPLGRVKAGTWTINLNTDGKKYWPTSSRIVRFEPNKSLAFRMNENRTTWSYTLEPTEAGTRLVERRDVAPKGIPQVVRKSISIGFGGEESFEADLVRGMTETLGKIKSAAEARG</sequence>
<evidence type="ECO:0000313" key="1">
    <source>
        <dbReference type="EMBL" id="QIS16226.1"/>
    </source>
</evidence>
<dbReference type="Proteomes" id="UP000503540">
    <property type="component" value="Chromosome"/>
</dbReference>
<reference evidence="1 2" key="1">
    <citation type="journal article" date="2019" name="ACS Chem. Biol.">
        <title>Identification and Mobilization of a Cryptic Antibiotic Biosynthesis Gene Locus from a Human-Pathogenic Nocardia Isolate.</title>
        <authorList>
            <person name="Herisse M."/>
            <person name="Ishida K."/>
            <person name="Porter J.L."/>
            <person name="Howden B."/>
            <person name="Hertweck C."/>
            <person name="Stinear T.P."/>
            <person name="Pidot S.J."/>
        </authorList>
    </citation>
    <scope>NUCLEOTIDE SEQUENCE [LARGE SCALE GENOMIC DNA]</scope>
    <source>
        <strain evidence="1 2">AUSMDU00012717</strain>
    </source>
</reference>
<keyword evidence="2" id="KW-1185">Reference proteome</keyword>
<dbReference type="Gene3D" id="3.30.530.20">
    <property type="match status" value="1"/>
</dbReference>
<accession>A0A6G9YT91</accession>
<dbReference type="InterPro" id="IPR019587">
    <property type="entry name" value="Polyketide_cyclase/dehydratase"/>
</dbReference>
<evidence type="ECO:0000313" key="2">
    <source>
        <dbReference type="Proteomes" id="UP000503540"/>
    </source>
</evidence>
<protein>
    <submittedName>
        <fullName evidence="1">SRPBCC family protein</fullName>
    </submittedName>
</protein>
<organism evidence="1 2">
    <name type="scientific">Nocardia arthritidis</name>
    <dbReference type="NCBI Taxonomy" id="228602"/>
    <lineage>
        <taxon>Bacteria</taxon>
        <taxon>Bacillati</taxon>
        <taxon>Actinomycetota</taxon>
        <taxon>Actinomycetes</taxon>
        <taxon>Mycobacteriales</taxon>
        <taxon>Nocardiaceae</taxon>
        <taxon>Nocardia</taxon>
    </lineage>
</organism>
<dbReference type="InterPro" id="IPR023393">
    <property type="entry name" value="START-like_dom_sf"/>
</dbReference>
<proteinExistence type="predicted"/>
<dbReference type="KEGG" id="nah:F5544_42085"/>
<dbReference type="AlphaFoldDB" id="A0A6G9YT91"/>